<evidence type="ECO:0000313" key="2">
    <source>
        <dbReference type="EMBL" id="KAK2023834.1"/>
    </source>
</evidence>
<protein>
    <submittedName>
        <fullName evidence="2">Uncharacterized protein</fullName>
    </submittedName>
</protein>
<proteinExistence type="predicted"/>
<name>A0AAD9LWM0_9PEZI</name>
<accession>A0AAD9LWM0</accession>
<keyword evidence="3" id="KW-1185">Reference proteome</keyword>
<evidence type="ECO:0000256" key="1">
    <source>
        <dbReference type="SAM" id="MobiDB-lite"/>
    </source>
</evidence>
<comment type="caution">
    <text evidence="2">The sequence shown here is derived from an EMBL/GenBank/DDBJ whole genome shotgun (WGS) entry which is preliminary data.</text>
</comment>
<sequence>MRPAHLRYPTYPTSSSLLIGISSNSHLIHPSCHDFLPIRKLRPTCLSSPRTPPHASVRDQGDTAPERPQLPEEQHHQCPTPKSTRLPATRHPFLCTYIQLLPTDGPLSLHTPSHPIPSYRVASRRSAITLSCLPFASTT</sequence>
<feature type="compositionally biased region" description="Basic and acidic residues" evidence="1">
    <location>
        <begin position="56"/>
        <end position="76"/>
    </location>
</feature>
<feature type="region of interest" description="Disordered" evidence="1">
    <location>
        <begin position="43"/>
        <end position="85"/>
    </location>
</feature>
<dbReference type="AlphaFoldDB" id="A0AAD9LWM0"/>
<reference evidence="2" key="1">
    <citation type="submission" date="2021-06" db="EMBL/GenBank/DDBJ databases">
        <title>Comparative genomics, transcriptomics and evolutionary studies reveal genomic signatures of adaptation to plant cell wall in hemibiotrophic fungi.</title>
        <authorList>
            <consortium name="DOE Joint Genome Institute"/>
            <person name="Baroncelli R."/>
            <person name="Diaz J.F."/>
            <person name="Benocci T."/>
            <person name="Peng M."/>
            <person name="Battaglia E."/>
            <person name="Haridas S."/>
            <person name="Andreopoulos W."/>
            <person name="Labutti K."/>
            <person name="Pangilinan J."/>
            <person name="Floch G.L."/>
            <person name="Makela M.R."/>
            <person name="Henrissat B."/>
            <person name="Grigoriev I.V."/>
            <person name="Crouch J.A."/>
            <person name="De Vries R.P."/>
            <person name="Sukno S.A."/>
            <person name="Thon M.R."/>
        </authorList>
    </citation>
    <scope>NUCLEOTIDE SEQUENCE</scope>
    <source>
        <strain evidence="2">MAFF235873</strain>
    </source>
</reference>
<gene>
    <name evidence="2" type="ORF">LX32DRAFT_126707</name>
</gene>
<organism evidence="2 3">
    <name type="scientific">Colletotrichum zoysiae</name>
    <dbReference type="NCBI Taxonomy" id="1216348"/>
    <lineage>
        <taxon>Eukaryota</taxon>
        <taxon>Fungi</taxon>
        <taxon>Dikarya</taxon>
        <taxon>Ascomycota</taxon>
        <taxon>Pezizomycotina</taxon>
        <taxon>Sordariomycetes</taxon>
        <taxon>Hypocreomycetidae</taxon>
        <taxon>Glomerellales</taxon>
        <taxon>Glomerellaceae</taxon>
        <taxon>Colletotrichum</taxon>
        <taxon>Colletotrichum graminicola species complex</taxon>
    </lineage>
</organism>
<evidence type="ECO:0000313" key="3">
    <source>
        <dbReference type="Proteomes" id="UP001232148"/>
    </source>
</evidence>
<dbReference type="Proteomes" id="UP001232148">
    <property type="component" value="Unassembled WGS sequence"/>
</dbReference>
<dbReference type="EMBL" id="MU842985">
    <property type="protein sequence ID" value="KAK2023834.1"/>
    <property type="molecule type" value="Genomic_DNA"/>
</dbReference>